<dbReference type="EMBL" id="FOLX01000001">
    <property type="protein sequence ID" value="SFC15982.1"/>
    <property type="molecule type" value="Genomic_DNA"/>
</dbReference>
<evidence type="ECO:0000313" key="2">
    <source>
        <dbReference type="EMBL" id="SFC15982.1"/>
    </source>
</evidence>
<dbReference type="Gene3D" id="3.40.630.30">
    <property type="match status" value="1"/>
</dbReference>
<feature type="domain" description="N-acetyltransferase" evidence="1">
    <location>
        <begin position="15"/>
        <end position="169"/>
    </location>
</feature>
<gene>
    <name evidence="2" type="ORF">SAMN05421762_0027</name>
</gene>
<dbReference type="PANTHER" id="PTHR43792:SF1">
    <property type="entry name" value="N-ACETYLTRANSFERASE DOMAIN-CONTAINING PROTEIN"/>
    <property type="match status" value="1"/>
</dbReference>
<evidence type="ECO:0000313" key="3">
    <source>
        <dbReference type="Proteomes" id="UP000231644"/>
    </source>
</evidence>
<accession>A0A1I1GXH5</accession>
<reference evidence="2 3" key="1">
    <citation type="submission" date="2016-10" db="EMBL/GenBank/DDBJ databases">
        <authorList>
            <person name="de Groot N.N."/>
        </authorList>
    </citation>
    <scope>NUCLEOTIDE SEQUENCE [LARGE SCALE GENOMIC DNA]</scope>
    <source>
        <strain evidence="2 3">DSM 29619</strain>
    </source>
</reference>
<keyword evidence="2" id="KW-0808">Transferase</keyword>
<dbReference type="GO" id="GO:0016747">
    <property type="term" value="F:acyltransferase activity, transferring groups other than amino-acyl groups"/>
    <property type="evidence" value="ECO:0007669"/>
    <property type="project" value="InterPro"/>
</dbReference>
<dbReference type="OrthoDB" id="6293260at2"/>
<dbReference type="Pfam" id="PF13302">
    <property type="entry name" value="Acetyltransf_3"/>
    <property type="match status" value="1"/>
</dbReference>
<protein>
    <submittedName>
        <fullName evidence="2">Protein N-acetyltransferase, RimJ/RimL family</fullName>
    </submittedName>
</protein>
<dbReference type="InterPro" id="IPR000182">
    <property type="entry name" value="GNAT_dom"/>
</dbReference>
<dbReference type="InterPro" id="IPR016181">
    <property type="entry name" value="Acyl_CoA_acyltransferase"/>
</dbReference>
<keyword evidence="3" id="KW-1185">Reference proteome</keyword>
<sequence>MTPSFTIPTFDTDRIRLRGAHPEDLDAIDGFFSSQASRYVGGPRARAESWEAMCAGVGHWALRGFGLWILTAKDSGDVIGVAGLQQPDGWPEAELIWVMFPEYTGQGLATEAVQGIRGFAARELGIKSPISLIYPEYRKVVDMAEAMGATRIEDVIIPDGAVAAWRFPDPEGGTDAG</sequence>
<proteinExistence type="predicted"/>
<name>A0A1I1GXH5_9RHOB</name>
<organism evidence="2 3">
    <name type="scientific">Pseudooceanicola nitratireducens</name>
    <dbReference type="NCBI Taxonomy" id="517719"/>
    <lineage>
        <taxon>Bacteria</taxon>
        <taxon>Pseudomonadati</taxon>
        <taxon>Pseudomonadota</taxon>
        <taxon>Alphaproteobacteria</taxon>
        <taxon>Rhodobacterales</taxon>
        <taxon>Paracoccaceae</taxon>
        <taxon>Pseudooceanicola</taxon>
    </lineage>
</organism>
<dbReference type="AlphaFoldDB" id="A0A1I1GXH5"/>
<dbReference type="SUPFAM" id="SSF55729">
    <property type="entry name" value="Acyl-CoA N-acyltransferases (Nat)"/>
    <property type="match status" value="1"/>
</dbReference>
<dbReference type="PANTHER" id="PTHR43792">
    <property type="entry name" value="GNAT FAMILY, PUTATIVE (AFU_ORTHOLOGUE AFUA_3G00765)-RELATED-RELATED"/>
    <property type="match status" value="1"/>
</dbReference>
<dbReference type="InterPro" id="IPR051531">
    <property type="entry name" value="N-acetyltransferase"/>
</dbReference>
<dbReference type="PROSITE" id="PS51186">
    <property type="entry name" value="GNAT"/>
    <property type="match status" value="1"/>
</dbReference>
<dbReference type="RefSeq" id="WP_093448600.1">
    <property type="nucleotide sequence ID" value="NZ_BAABWI010000001.1"/>
</dbReference>
<evidence type="ECO:0000259" key="1">
    <source>
        <dbReference type="PROSITE" id="PS51186"/>
    </source>
</evidence>
<dbReference type="Proteomes" id="UP000231644">
    <property type="component" value="Unassembled WGS sequence"/>
</dbReference>
<dbReference type="STRING" id="517719.SAMN05421762_0027"/>